<name>A0ABW4WUJ9_9BACT</name>
<keyword evidence="2" id="KW-1185">Reference proteome</keyword>
<accession>A0ABW4WUJ9</accession>
<gene>
    <name evidence="1" type="ORF">ACFSKU_01285</name>
</gene>
<sequence length="145" mass="17111">MNEELWFSHPNYFNDPFDTNLDIRKVVKKIEDRLNFAPLLYQEIEKFLPTYENDLKNRFVFSTNRGAPDFEPFKEVLMWSHYAKDHTGICVGLLMSSVKVRIMERSMKSRKKTGYGIFDGQSYLDHLTDLPVVYDTNFLESNTIP</sequence>
<reference evidence="2" key="1">
    <citation type="journal article" date="2019" name="Int. J. Syst. Evol. Microbiol.">
        <title>The Global Catalogue of Microorganisms (GCM) 10K type strain sequencing project: providing services to taxonomists for standard genome sequencing and annotation.</title>
        <authorList>
            <consortium name="The Broad Institute Genomics Platform"/>
            <consortium name="The Broad Institute Genome Sequencing Center for Infectious Disease"/>
            <person name="Wu L."/>
            <person name="Ma J."/>
        </authorList>
    </citation>
    <scope>NUCLEOTIDE SEQUENCE [LARGE SCALE GENOMIC DNA]</scope>
    <source>
        <strain evidence="2">JCM 16545</strain>
    </source>
</reference>
<dbReference type="EMBL" id="JBHUHV010000002">
    <property type="protein sequence ID" value="MFD2065500.1"/>
    <property type="molecule type" value="Genomic_DNA"/>
</dbReference>
<dbReference type="Pfam" id="PF11185">
    <property type="entry name" value="DUF2971"/>
    <property type="match status" value="1"/>
</dbReference>
<organism evidence="1 2">
    <name type="scientific">Pontibacter silvestris</name>
    <dbReference type="NCBI Taxonomy" id="2305183"/>
    <lineage>
        <taxon>Bacteria</taxon>
        <taxon>Pseudomonadati</taxon>
        <taxon>Bacteroidota</taxon>
        <taxon>Cytophagia</taxon>
        <taxon>Cytophagales</taxon>
        <taxon>Hymenobacteraceae</taxon>
        <taxon>Pontibacter</taxon>
    </lineage>
</organism>
<dbReference type="InterPro" id="IPR021352">
    <property type="entry name" value="DUF2971"/>
</dbReference>
<comment type="caution">
    <text evidence="1">The sequence shown here is derived from an EMBL/GenBank/DDBJ whole genome shotgun (WGS) entry which is preliminary data.</text>
</comment>
<proteinExistence type="predicted"/>
<dbReference type="Proteomes" id="UP001597369">
    <property type="component" value="Unassembled WGS sequence"/>
</dbReference>
<protein>
    <submittedName>
        <fullName evidence="1">DUF2971 domain-containing protein</fullName>
    </submittedName>
</protein>
<dbReference type="RefSeq" id="WP_229959903.1">
    <property type="nucleotide sequence ID" value="NZ_JAJJWI010000006.1"/>
</dbReference>
<evidence type="ECO:0000313" key="2">
    <source>
        <dbReference type="Proteomes" id="UP001597369"/>
    </source>
</evidence>
<evidence type="ECO:0000313" key="1">
    <source>
        <dbReference type="EMBL" id="MFD2065500.1"/>
    </source>
</evidence>